<comment type="caution">
    <text evidence="3">The sequence shown here is derived from an EMBL/GenBank/DDBJ whole genome shotgun (WGS) entry which is preliminary data.</text>
</comment>
<feature type="compositionally biased region" description="Low complexity" evidence="1">
    <location>
        <begin position="389"/>
        <end position="402"/>
    </location>
</feature>
<proteinExistence type="predicted"/>
<dbReference type="EMBL" id="JDSS02000043">
    <property type="protein sequence ID" value="KFB66331.1"/>
    <property type="molecule type" value="Genomic_DNA"/>
</dbReference>
<sequence>MQCLVIRHRGAESGGAFEVQRVDGRGAKTAPAVPLDDPLSRALPDTAARLGEELAWYLESYLDYPYGPNQNRAERVQAALQCWGEETFATLFGQGQARDHYRDATRDGHGELQLAIVSDTPRVLSWPWEALRDPQVGDLAQHCRIERQLDSVADPPPLPAGLSSERVGILLVTARPYADDIAYRSISRPLVQLIHEENLPAAVKVLRPPTFDALRRELQAHPGAYHIVHFDGHGGFGQVGAGGADKFKGPQGQLVFENDDGRDDPISGTQLSQLLREHRIPIAVLNACQSAMLDEQAEDAFASVATALLRAGVRSVVAMGYALYVSGARQFLPAFYRQLFHTGDVAEATRGGRQAMLAHPQRRGELALQDWLVPVLYQQDPLPLAFATPARRSTPSPAPASELPEEARLETSHTPHGVIGRDSAVLALERASRRAPAGLLLHGLGGVGKTTLARGYLDWLAQTQGLPERVIWQSFADVRRFDSVRNDLVGRLFGTDAMALPDERKWPALLQVLRSQALLIVWDNFESASGAADAAVDGALPVDERPALKQFLEQLRGSKTKVLITSRSDEAWLGMTACYRIALGGLHGEERQALAQAILADQGLCLDAGDADTAELIDALAGHPLMMRAILPRLAGTPAKQLRKDFEQYVPQADSDDPVEQRLYATLRYVEEGLPAALRPLLHPIGLHAGHVHADLLADMAGEAQQPFGAGETRQTLERLEAAGLLRGLGNAVYEMHPALERYARRHGARLLADAAHAAAWERAFVEILARLADHYAPKELHEQRLVFKLFGGSFERALALAQRAGDLENYGWLLQALAAHALNRRDLPLAGKRFEAFARHCEQQGREDLAAGAYHQLGLVAQERRDFAAAEDWYRKSLAIFERVGDEHYAAIARGSLERLDALRQTGSGGTS</sequence>
<feature type="region of interest" description="Disordered" evidence="1">
    <location>
        <begin position="389"/>
        <end position="412"/>
    </location>
</feature>
<accession>A0A084XV37</accession>
<evidence type="ECO:0000313" key="3">
    <source>
        <dbReference type="EMBL" id="KFB66331.1"/>
    </source>
</evidence>
<dbReference type="InterPro" id="IPR027417">
    <property type="entry name" value="P-loop_NTPase"/>
</dbReference>
<dbReference type="SUPFAM" id="SSF48452">
    <property type="entry name" value="TPR-like"/>
    <property type="match status" value="1"/>
</dbReference>
<reference evidence="3 4" key="1">
    <citation type="submission" date="2014-07" db="EMBL/GenBank/DDBJ databases">
        <title>Expanding our view of genomic diversity in Candidatus Accumulibacter clades.</title>
        <authorList>
            <person name="Skennerton C.T."/>
            <person name="Barr J.J."/>
            <person name="Slater F.R."/>
            <person name="Bond P.L."/>
            <person name="Tyson G.W."/>
        </authorList>
    </citation>
    <scope>NUCLEOTIDE SEQUENCE [LARGE SCALE GENOMIC DNA]</scope>
    <source>
        <strain evidence="4">SK-01</strain>
    </source>
</reference>
<organism evidence="3 4">
    <name type="scientific">Candidatus Accumulibacter vicinus</name>
    <dbReference type="NCBI Taxonomy" id="2954382"/>
    <lineage>
        <taxon>Bacteria</taxon>
        <taxon>Pseudomonadati</taxon>
        <taxon>Pseudomonadota</taxon>
        <taxon>Betaproteobacteria</taxon>
        <taxon>Candidatus Accumulibacter</taxon>
    </lineage>
</organism>
<dbReference type="STRING" id="1457154.CAPSK01_004220"/>
<dbReference type="InterPro" id="IPR024983">
    <property type="entry name" value="CHAT_dom"/>
</dbReference>
<feature type="domain" description="CHAT" evidence="2">
    <location>
        <begin position="111"/>
        <end position="363"/>
    </location>
</feature>
<dbReference type="SUPFAM" id="SSF52540">
    <property type="entry name" value="P-loop containing nucleoside triphosphate hydrolases"/>
    <property type="match status" value="1"/>
</dbReference>
<dbReference type="Gene3D" id="1.25.40.10">
    <property type="entry name" value="Tetratricopeptide repeat domain"/>
    <property type="match status" value="1"/>
</dbReference>
<evidence type="ECO:0000259" key="2">
    <source>
        <dbReference type="Pfam" id="PF12770"/>
    </source>
</evidence>
<protein>
    <submittedName>
        <fullName evidence="3">Putative ATPase</fullName>
    </submittedName>
</protein>
<evidence type="ECO:0000256" key="1">
    <source>
        <dbReference type="SAM" id="MobiDB-lite"/>
    </source>
</evidence>
<evidence type="ECO:0000313" key="4">
    <source>
        <dbReference type="Proteomes" id="UP000019812"/>
    </source>
</evidence>
<dbReference type="AlphaFoldDB" id="A0A084XV37"/>
<dbReference type="InterPro" id="IPR011990">
    <property type="entry name" value="TPR-like_helical_dom_sf"/>
</dbReference>
<dbReference type="Pfam" id="PF12770">
    <property type="entry name" value="CHAT"/>
    <property type="match status" value="1"/>
</dbReference>
<dbReference type="Proteomes" id="UP000019812">
    <property type="component" value="Unassembled WGS sequence"/>
</dbReference>
<dbReference type="Gene3D" id="3.40.50.300">
    <property type="entry name" value="P-loop containing nucleotide triphosphate hydrolases"/>
    <property type="match status" value="1"/>
</dbReference>
<name>A0A084XV37_9PROT</name>
<gene>
    <name evidence="3" type="ORF">CAPSK01_004220</name>
</gene>